<keyword evidence="3" id="KW-1185">Reference proteome</keyword>
<dbReference type="CDD" id="cd06259">
    <property type="entry name" value="YdcF-like"/>
    <property type="match status" value="1"/>
</dbReference>
<dbReference type="PANTHER" id="PTHR30336:SF20">
    <property type="entry name" value="DUF218 DOMAIN-CONTAINING PROTEIN"/>
    <property type="match status" value="1"/>
</dbReference>
<gene>
    <name evidence="2" type="ORF">A7E78_00380</name>
</gene>
<dbReference type="InterPro" id="IPR003848">
    <property type="entry name" value="DUF218"/>
</dbReference>
<reference evidence="2 3" key="1">
    <citation type="journal article" date="2017" name="Genome Announc.">
        <title>Complete Genome Sequences of Two Acetylene-Fermenting Pelobacter acetylenicus Strains.</title>
        <authorList>
            <person name="Sutton J.M."/>
            <person name="Baesman S.M."/>
            <person name="Fierst J.L."/>
            <person name="Poret-Peterson A.T."/>
            <person name="Oremland R.S."/>
            <person name="Dunlap D.S."/>
            <person name="Akob D.M."/>
        </authorList>
    </citation>
    <scope>NUCLEOTIDE SEQUENCE [LARGE SCALE GENOMIC DNA]</scope>
    <source>
        <strain evidence="2 3">SFB93</strain>
    </source>
</reference>
<evidence type="ECO:0000313" key="3">
    <source>
        <dbReference type="Proteomes" id="UP000182517"/>
    </source>
</evidence>
<proteinExistence type="predicted"/>
<dbReference type="AlphaFoldDB" id="A0A1L3GKJ7"/>
<protein>
    <recommendedName>
        <fullName evidence="1">DUF218 domain-containing protein</fullName>
    </recommendedName>
</protein>
<dbReference type="EMBL" id="CP015519">
    <property type="protein sequence ID" value="APG26456.1"/>
    <property type="molecule type" value="Genomic_DNA"/>
</dbReference>
<dbReference type="PANTHER" id="PTHR30336">
    <property type="entry name" value="INNER MEMBRANE PROTEIN, PROBABLE PERMEASE"/>
    <property type="match status" value="1"/>
</dbReference>
<feature type="domain" description="DUF218" evidence="1">
    <location>
        <begin position="36"/>
        <end position="173"/>
    </location>
</feature>
<dbReference type="Pfam" id="PF02698">
    <property type="entry name" value="DUF218"/>
    <property type="match status" value="1"/>
</dbReference>
<dbReference type="GO" id="GO:0005886">
    <property type="term" value="C:plasma membrane"/>
    <property type="evidence" value="ECO:0007669"/>
    <property type="project" value="TreeGrafter"/>
</dbReference>
<dbReference type="InterPro" id="IPR014729">
    <property type="entry name" value="Rossmann-like_a/b/a_fold"/>
</dbReference>
<dbReference type="KEGG" id="pef:A7E78_00380"/>
<dbReference type="InterPro" id="IPR051599">
    <property type="entry name" value="Cell_Envelope_Assoc"/>
</dbReference>
<evidence type="ECO:0000259" key="1">
    <source>
        <dbReference type="Pfam" id="PF02698"/>
    </source>
</evidence>
<dbReference type="Proteomes" id="UP000182517">
    <property type="component" value="Chromosome"/>
</dbReference>
<evidence type="ECO:0000313" key="2">
    <source>
        <dbReference type="EMBL" id="APG26456.1"/>
    </source>
</evidence>
<organism evidence="2 3">
    <name type="scientific">Syntrophotalea acetylenivorans</name>
    <dbReference type="NCBI Taxonomy" id="1842532"/>
    <lineage>
        <taxon>Bacteria</taxon>
        <taxon>Pseudomonadati</taxon>
        <taxon>Thermodesulfobacteriota</taxon>
        <taxon>Desulfuromonadia</taxon>
        <taxon>Desulfuromonadales</taxon>
        <taxon>Syntrophotaleaceae</taxon>
        <taxon>Syntrophotalea</taxon>
    </lineage>
</organism>
<sequence length="195" mass="22205">MLASLLFAAGLTLGLRAERSSFLAVEQKVSRPVVLVVMAGDSIIRLPVAAARYREGGVEKVLLTNDGVLGRWSKEHQRNLYQVEWAARRLVEFGVPESAIVNLPFSKSGTIHDVRAVLRYVEDRGIERLLVVTSDYHTRRTLWTFQRAFKDSSVQVGIFGAEGAIQHESTIWQELAEYRTLIVEFGKYIYYRVRY</sequence>
<dbReference type="Gene3D" id="3.40.50.620">
    <property type="entry name" value="HUPs"/>
    <property type="match status" value="1"/>
</dbReference>
<accession>A0A1L3GKJ7</accession>
<dbReference type="STRING" id="1842532.A7E78_00380"/>
<dbReference type="RefSeq" id="WP_072282416.1">
    <property type="nucleotide sequence ID" value="NZ_CP015519.1"/>
</dbReference>
<name>A0A1L3GKJ7_9BACT</name>
<dbReference type="OrthoDB" id="5405780at2"/>